<proteinExistence type="predicted"/>
<feature type="compositionally biased region" description="Polar residues" evidence="1">
    <location>
        <begin position="206"/>
        <end position="215"/>
    </location>
</feature>
<feature type="compositionally biased region" description="Basic and acidic residues" evidence="1">
    <location>
        <begin position="217"/>
        <end position="232"/>
    </location>
</feature>
<dbReference type="STRING" id="765440.A0A0C3G3V2"/>
<sequence>MSPIPISPLSISIILQYILPPSQLSQPLPSHLTSNSLLNRHHFLNISPNDPAQYLCWPSPNREHAVELLENLSTRRDREEITKYDVRYTSDVEYTYAHVRLEEHLRIMFQWDADDGWKYHDTNLMPFPPRSRESLQEALADAAAKSPQVEKPLPKLSIRTGEKEDDAYWNAYDAQEDIDNYPEHEAQPLTEESGEDAYWAQYASIQGSGDSTVPSPNDRRQSHLPPHLRDQRPSTPPTPDYDQNQRPLPIPNPHFMIYKKHDRLEPPSADALAERLVSISPRRSQPSSLSRSTSSEFLSEVSEHHIDDETDDGSRTAAISSSTPLERLGAISLLKSHLGDVRGNEKEIALMESIRSVYRLWKMTARTEEGEDDRELFLRVAREAVGLP</sequence>
<protein>
    <submittedName>
        <fullName evidence="2">Uncharacterized protein</fullName>
    </submittedName>
</protein>
<gene>
    <name evidence="2" type="ORF">PILCRDRAFT_817292</name>
</gene>
<dbReference type="AlphaFoldDB" id="A0A0C3G3V2"/>
<dbReference type="HOGENOM" id="CLU_033467_0_0_1"/>
<accession>A0A0C3G3V2</accession>
<dbReference type="OrthoDB" id="2270193at2759"/>
<name>A0A0C3G3V2_PILCF</name>
<dbReference type="InParanoid" id="A0A0C3G3V2"/>
<organism evidence="2 3">
    <name type="scientific">Piloderma croceum (strain F 1598)</name>
    <dbReference type="NCBI Taxonomy" id="765440"/>
    <lineage>
        <taxon>Eukaryota</taxon>
        <taxon>Fungi</taxon>
        <taxon>Dikarya</taxon>
        <taxon>Basidiomycota</taxon>
        <taxon>Agaricomycotina</taxon>
        <taxon>Agaricomycetes</taxon>
        <taxon>Agaricomycetidae</taxon>
        <taxon>Atheliales</taxon>
        <taxon>Atheliaceae</taxon>
        <taxon>Piloderma</taxon>
    </lineage>
</organism>
<reference evidence="2 3" key="1">
    <citation type="submission" date="2014-04" db="EMBL/GenBank/DDBJ databases">
        <authorList>
            <consortium name="DOE Joint Genome Institute"/>
            <person name="Kuo A."/>
            <person name="Tarkka M."/>
            <person name="Buscot F."/>
            <person name="Kohler A."/>
            <person name="Nagy L.G."/>
            <person name="Floudas D."/>
            <person name="Copeland A."/>
            <person name="Barry K.W."/>
            <person name="Cichocki N."/>
            <person name="Veneault-Fourrey C."/>
            <person name="LaButti K."/>
            <person name="Lindquist E.A."/>
            <person name="Lipzen A."/>
            <person name="Lundell T."/>
            <person name="Morin E."/>
            <person name="Murat C."/>
            <person name="Sun H."/>
            <person name="Tunlid A."/>
            <person name="Henrissat B."/>
            <person name="Grigoriev I.V."/>
            <person name="Hibbett D.S."/>
            <person name="Martin F."/>
            <person name="Nordberg H.P."/>
            <person name="Cantor M.N."/>
            <person name="Hua S.X."/>
        </authorList>
    </citation>
    <scope>NUCLEOTIDE SEQUENCE [LARGE SCALE GENOMIC DNA]</scope>
    <source>
        <strain evidence="2 3">F 1598</strain>
    </source>
</reference>
<keyword evidence="3" id="KW-1185">Reference proteome</keyword>
<reference evidence="3" key="2">
    <citation type="submission" date="2015-01" db="EMBL/GenBank/DDBJ databases">
        <title>Evolutionary Origins and Diversification of the Mycorrhizal Mutualists.</title>
        <authorList>
            <consortium name="DOE Joint Genome Institute"/>
            <consortium name="Mycorrhizal Genomics Consortium"/>
            <person name="Kohler A."/>
            <person name="Kuo A."/>
            <person name="Nagy L.G."/>
            <person name="Floudas D."/>
            <person name="Copeland A."/>
            <person name="Barry K.W."/>
            <person name="Cichocki N."/>
            <person name="Veneault-Fourrey C."/>
            <person name="LaButti K."/>
            <person name="Lindquist E.A."/>
            <person name="Lipzen A."/>
            <person name="Lundell T."/>
            <person name="Morin E."/>
            <person name="Murat C."/>
            <person name="Riley R."/>
            <person name="Ohm R."/>
            <person name="Sun H."/>
            <person name="Tunlid A."/>
            <person name="Henrissat B."/>
            <person name="Grigoriev I.V."/>
            <person name="Hibbett D.S."/>
            <person name="Martin F."/>
        </authorList>
    </citation>
    <scope>NUCLEOTIDE SEQUENCE [LARGE SCALE GENOMIC DNA]</scope>
    <source>
        <strain evidence="3">F 1598</strain>
    </source>
</reference>
<evidence type="ECO:0000256" key="1">
    <source>
        <dbReference type="SAM" id="MobiDB-lite"/>
    </source>
</evidence>
<feature type="compositionally biased region" description="Low complexity" evidence="1">
    <location>
        <begin position="278"/>
        <end position="300"/>
    </location>
</feature>
<evidence type="ECO:0000313" key="2">
    <source>
        <dbReference type="EMBL" id="KIM85291.1"/>
    </source>
</evidence>
<dbReference type="Proteomes" id="UP000054166">
    <property type="component" value="Unassembled WGS sequence"/>
</dbReference>
<evidence type="ECO:0000313" key="3">
    <source>
        <dbReference type="Proteomes" id="UP000054166"/>
    </source>
</evidence>
<dbReference type="EMBL" id="KN832985">
    <property type="protein sequence ID" value="KIM85291.1"/>
    <property type="molecule type" value="Genomic_DNA"/>
</dbReference>
<feature type="region of interest" description="Disordered" evidence="1">
    <location>
        <begin position="278"/>
        <end position="316"/>
    </location>
</feature>
<feature type="region of interest" description="Disordered" evidence="1">
    <location>
        <begin position="206"/>
        <end position="254"/>
    </location>
</feature>